<reference evidence="2 3" key="1">
    <citation type="submission" date="2023-11" db="EMBL/GenBank/DDBJ databases">
        <title>Dfirmibasis_genome.</title>
        <authorList>
            <person name="Edelbroek B."/>
            <person name="Kjellin J."/>
            <person name="Jerlstrom-Hultqvist J."/>
            <person name="Soderbom F."/>
        </authorList>
    </citation>
    <scope>NUCLEOTIDE SEQUENCE [LARGE SCALE GENOMIC DNA]</scope>
    <source>
        <strain evidence="2 3">TNS-C-14</strain>
    </source>
</reference>
<proteinExistence type="predicted"/>
<dbReference type="EMBL" id="JAVFKY010000002">
    <property type="protein sequence ID" value="KAK5580584.1"/>
    <property type="molecule type" value="Genomic_DNA"/>
</dbReference>
<dbReference type="AlphaFoldDB" id="A0AAN7TVE6"/>
<feature type="region of interest" description="Disordered" evidence="1">
    <location>
        <begin position="48"/>
        <end position="68"/>
    </location>
</feature>
<feature type="compositionally biased region" description="Acidic residues" evidence="1">
    <location>
        <begin position="49"/>
        <end position="68"/>
    </location>
</feature>
<evidence type="ECO:0000313" key="2">
    <source>
        <dbReference type="EMBL" id="KAK5580584.1"/>
    </source>
</evidence>
<accession>A0AAN7TVE6</accession>
<keyword evidence="3" id="KW-1185">Reference proteome</keyword>
<gene>
    <name evidence="2" type="ORF">RB653_000604</name>
</gene>
<sequence length="327" mass="38251">MFEKKVGCDFILLEPDSYVEKYKNKKFSLPKSTKKLIKNLEINSSSFYNEEEGEEEDKEEEEKDDNDYGDFKKNINKYNKIKDDRWNKLSIRIIYPKDCNLLNGESLFKFNSKTDHLMFLDSLDDRRPDFTQILLKSFKVYDFINENEFDVELEIFGLPKSNDTLSNITGIKKDENNNTYKILVNSNTTNKLLNDQSLKNLKPEPIFLIKSLKKKRNRNTQGDSDANRNGCGGDDDPIPLPIYNENLNFYEPSIYQFDESSKSEVNCSLCGDNRCCGNCHNRNNQLFNYYEFGVDVIKVNGNFPKIGNKEISFKIDLTFSFLEYFKK</sequence>
<protein>
    <submittedName>
        <fullName evidence="2">Uncharacterized protein</fullName>
    </submittedName>
</protein>
<comment type="caution">
    <text evidence="2">The sequence shown here is derived from an EMBL/GenBank/DDBJ whole genome shotgun (WGS) entry which is preliminary data.</text>
</comment>
<name>A0AAN7TVE6_9MYCE</name>
<evidence type="ECO:0000313" key="3">
    <source>
        <dbReference type="Proteomes" id="UP001344447"/>
    </source>
</evidence>
<dbReference type="Proteomes" id="UP001344447">
    <property type="component" value="Unassembled WGS sequence"/>
</dbReference>
<organism evidence="2 3">
    <name type="scientific">Dictyostelium firmibasis</name>
    <dbReference type="NCBI Taxonomy" id="79012"/>
    <lineage>
        <taxon>Eukaryota</taxon>
        <taxon>Amoebozoa</taxon>
        <taxon>Evosea</taxon>
        <taxon>Eumycetozoa</taxon>
        <taxon>Dictyostelia</taxon>
        <taxon>Dictyosteliales</taxon>
        <taxon>Dictyosteliaceae</taxon>
        <taxon>Dictyostelium</taxon>
    </lineage>
</organism>
<evidence type="ECO:0000256" key="1">
    <source>
        <dbReference type="SAM" id="MobiDB-lite"/>
    </source>
</evidence>